<dbReference type="InterPro" id="IPR008969">
    <property type="entry name" value="CarboxyPept-like_regulatory"/>
</dbReference>
<proteinExistence type="inferred from homology"/>
<comment type="similarity">
    <text evidence="2 14 15">Belongs to the TonB-dependent receptor family.</text>
</comment>
<dbReference type="InterPro" id="IPR037066">
    <property type="entry name" value="Plug_dom_sf"/>
</dbReference>
<evidence type="ECO:0000256" key="4">
    <source>
        <dbReference type="ARBA" id="ARBA00022452"/>
    </source>
</evidence>
<dbReference type="SUPFAM" id="SSF49464">
    <property type="entry name" value="Carboxypeptidase regulatory domain-like"/>
    <property type="match status" value="1"/>
</dbReference>
<feature type="domain" description="TonB-dependent receptor-like beta-barrel" evidence="16">
    <location>
        <begin position="365"/>
        <end position="781"/>
    </location>
</feature>
<comment type="subcellular location">
    <subcellularLocation>
        <location evidence="1 14">Cell outer membrane</location>
        <topology evidence="1 14">Multi-pass membrane protein</topology>
    </subcellularLocation>
</comment>
<accession>A0ABW4VNC8</accession>
<evidence type="ECO:0000256" key="15">
    <source>
        <dbReference type="RuleBase" id="RU003357"/>
    </source>
</evidence>
<evidence type="ECO:0000256" key="14">
    <source>
        <dbReference type="PROSITE-ProRule" id="PRU01360"/>
    </source>
</evidence>
<evidence type="ECO:0000256" key="3">
    <source>
        <dbReference type="ARBA" id="ARBA00022448"/>
    </source>
</evidence>
<dbReference type="InterPro" id="IPR000531">
    <property type="entry name" value="Beta-barrel_TonB"/>
</dbReference>
<protein>
    <submittedName>
        <fullName evidence="18">TonB-dependent siderophore receptor</fullName>
    </submittedName>
</protein>
<dbReference type="CDD" id="cd01347">
    <property type="entry name" value="ligand_gated_channel"/>
    <property type="match status" value="1"/>
</dbReference>
<evidence type="ECO:0000256" key="12">
    <source>
        <dbReference type="ARBA" id="ARBA00023170"/>
    </source>
</evidence>
<keyword evidence="5" id="KW-0410">Iron transport</keyword>
<dbReference type="Pfam" id="PF07715">
    <property type="entry name" value="Plug"/>
    <property type="match status" value="1"/>
</dbReference>
<keyword evidence="10 15" id="KW-0798">TonB box</keyword>
<sequence>MRTYLSIHGYAKNVRLYTIFIMVWFSTSMDLLAQNQSAIQGKVRNEQGQALSHVSILVKGTHQGTLTEMDGFFRISNLEKGQHLLVISHIGYGTQERAVQLSDNQTLTISDVILKNSEGNLQEVTVTDRKINPFDGKESDYAARMPLENLENPQVYNVVTKELMEDQVIVGFDDALKNAPGVHKLWSSTGRGGDGAGFYSMRGFSVQPRLMNGIAGISNGSPDPANIEAIETIKGPSGTLFGGSLVSFGGLINVVTKKPYEGFGGEATFTAGSFGLSRITADINTPVDKAEKIHFRINTAYHQEKSFQDAGFRKSFFVAPSISYQVNNRLSFMVNTAFFDSESTNPLMLFLNRSRELLVNSPKDLGIGYKRSFTSDDITIKNPTVNIYGQANYKMSNNWVSQTNISRSVRQANGYYQYVMFIMPGDSLLNRYVSNQHSTNIVTDIQQNFIGDFKIAGMRNRLVVGLDLFHQQAFNNNSAYIVFDTVSTARVDPRYTQLTRSAVDARLGQNTNPTKNETNVYTYSAYFSDVLNITDRLMAMVSLRVDRFDNKGSYNQRTDATSGDFAQTAFSPKLGAVYQILKNRASVFGNYMNGFQNVAPITQPDGSIDIFDPQHANQWEIGIKTELFDGKVTGSVSYYDIYVQNVTRPDPDRVGFSIQDGNITSKGIEAEIIANPIPGLNIIAGYGFNESKNDRTAEGIDGRRPVAAGPEHLANIWASYRVERTALKGLGAGAGANFASENLITNSAATGIFALPAYTVFGATLFYDTPAYRIGLKVDNLTDKQYWGGWTTVEPQMPRRILGTLAFKF</sequence>
<organism evidence="18 19">
    <name type="scientific">Belliella marina</name>
    <dbReference type="NCBI Taxonomy" id="1644146"/>
    <lineage>
        <taxon>Bacteria</taxon>
        <taxon>Pseudomonadati</taxon>
        <taxon>Bacteroidota</taxon>
        <taxon>Cytophagia</taxon>
        <taxon>Cytophagales</taxon>
        <taxon>Cyclobacteriaceae</taxon>
        <taxon>Belliella</taxon>
    </lineage>
</organism>
<keyword evidence="9" id="KW-0406">Ion transport</keyword>
<name>A0ABW4VNC8_9BACT</name>
<dbReference type="Gene3D" id="2.60.40.1120">
    <property type="entry name" value="Carboxypeptidase-like, regulatory domain"/>
    <property type="match status" value="1"/>
</dbReference>
<dbReference type="PROSITE" id="PS52016">
    <property type="entry name" value="TONB_DEPENDENT_REC_3"/>
    <property type="match status" value="1"/>
</dbReference>
<feature type="domain" description="TonB-dependent receptor plug" evidence="17">
    <location>
        <begin position="150"/>
        <end position="243"/>
    </location>
</feature>
<keyword evidence="11 14" id="KW-0472">Membrane</keyword>
<evidence type="ECO:0000256" key="5">
    <source>
        <dbReference type="ARBA" id="ARBA00022496"/>
    </source>
</evidence>
<evidence type="ECO:0000256" key="9">
    <source>
        <dbReference type="ARBA" id="ARBA00023065"/>
    </source>
</evidence>
<evidence type="ECO:0000259" key="16">
    <source>
        <dbReference type="Pfam" id="PF00593"/>
    </source>
</evidence>
<evidence type="ECO:0000256" key="2">
    <source>
        <dbReference type="ARBA" id="ARBA00009810"/>
    </source>
</evidence>
<evidence type="ECO:0000256" key="11">
    <source>
        <dbReference type="ARBA" id="ARBA00023136"/>
    </source>
</evidence>
<dbReference type="Pfam" id="PF00593">
    <property type="entry name" value="TonB_dep_Rec_b-barrel"/>
    <property type="match status" value="1"/>
</dbReference>
<evidence type="ECO:0000256" key="6">
    <source>
        <dbReference type="ARBA" id="ARBA00022692"/>
    </source>
</evidence>
<dbReference type="RefSeq" id="WP_376885646.1">
    <property type="nucleotide sequence ID" value="NZ_JBHUHR010000025.1"/>
</dbReference>
<evidence type="ECO:0000256" key="1">
    <source>
        <dbReference type="ARBA" id="ARBA00004571"/>
    </source>
</evidence>
<dbReference type="InterPro" id="IPR010105">
    <property type="entry name" value="TonB_sidphr_rcpt"/>
</dbReference>
<keyword evidence="19" id="KW-1185">Reference proteome</keyword>
<dbReference type="InterPro" id="IPR012910">
    <property type="entry name" value="Plug_dom"/>
</dbReference>
<evidence type="ECO:0000256" key="7">
    <source>
        <dbReference type="ARBA" id="ARBA00022729"/>
    </source>
</evidence>
<dbReference type="Proteomes" id="UP001597361">
    <property type="component" value="Unassembled WGS sequence"/>
</dbReference>
<keyword evidence="8" id="KW-0408">Iron</keyword>
<keyword evidence="4 14" id="KW-1134">Transmembrane beta strand</keyword>
<evidence type="ECO:0000256" key="13">
    <source>
        <dbReference type="ARBA" id="ARBA00023237"/>
    </source>
</evidence>
<keyword evidence="13 14" id="KW-0998">Cell outer membrane</keyword>
<dbReference type="NCBIfam" id="TIGR01783">
    <property type="entry name" value="TonB-siderophor"/>
    <property type="match status" value="1"/>
</dbReference>
<dbReference type="InterPro" id="IPR036942">
    <property type="entry name" value="Beta-barrel_TonB_sf"/>
</dbReference>
<dbReference type="InterPro" id="IPR039426">
    <property type="entry name" value="TonB-dep_rcpt-like"/>
</dbReference>
<evidence type="ECO:0000313" key="18">
    <source>
        <dbReference type="EMBL" id="MFD2035000.1"/>
    </source>
</evidence>
<keyword evidence="6 14" id="KW-0812">Transmembrane</keyword>
<dbReference type="PANTHER" id="PTHR32552">
    <property type="entry name" value="FERRICHROME IRON RECEPTOR-RELATED"/>
    <property type="match status" value="1"/>
</dbReference>
<keyword evidence="3 14" id="KW-0813">Transport</keyword>
<dbReference type="EMBL" id="JBHUHR010000025">
    <property type="protein sequence ID" value="MFD2035000.1"/>
    <property type="molecule type" value="Genomic_DNA"/>
</dbReference>
<evidence type="ECO:0000259" key="17">
    <source>
        <dbReference type="Pfam" id="PF07715"/>
    </source>
</evidence>
<gene>
    <name evidence="18" type="ORF">ACFSKL_09370</name>
</gene>
<evidence type="ECO:0000313" key="19">
    <source>
        <dbReference type="Proteomes" id="UP001597361"/>
    </source>
</evidence>
<keyword evidence="12 18" id="KW-0675">Receptor</keyword>
<dbReference type="Gene3D" id="2.170.130.10">
    <property type="entry name" value="TonB-dependent receptor, plug domain"/>
    <property type="match status" value="1"/>
</dbReference>
<reference evidence="19" key="1">
    <citation type="journal article" date="2019" name="Int. J. Syst. Evol. Microbiol.">
        <title>The Global Catalogue of Microorganisms (GCM) 10K type strain sequencing project: providing services to taxonomists for standard genome sequencing and annotation.</title>
        <authorList>
            <consortium name="The Broad Institute Genomics Platform"/>
            <consortium name="The Broad Institute Genome Sequencing Center for Infectious Disease"/>
            <person name="Wu L."/>
            <person name="Ma J."/>
        </authorList>
    </citation>
    <scope>NUCLEOTIDE SEQUENCE [LARGE SCALE GENOMIC DNA]</scope>
    <source>
        <strain evidence="19">CGMCC 1.15180</strain>
    </source>
</reference>
<comment type="caution">
    <text evidence="18">The sequence shown here is derived from an EMBL/GenBank/DDBJ whole genome shotgun (WGS) entry which is preliminary data.</text>
</comment>
<dbReference type="Gene3D" id="2.40.170.20">
    <property type="entry name" value="TonB-dependent receptor, beta-barrel domain"/>
    <property type="match status" value="1"/>
</dbReference>
<dbReference type="PANTHER" id="PTHR32552:SF68">
    <property type="entry name" value="FERRICHROME OUTER MEMBRANE TRANSPORTER_PHAGE RECEPTOR"/>
    <property type="match status" value="1"/>
</dbReference>
<evidence type="ECO:0000256" key="10">
    <source>
        <dbReference type="ARBA" id="ARBA00023077"/>
    </source>
</evidence>
<evidence type="ECO:0000256" key="8">
    <source>
        <dbReference type="ARBA" id="ARBA00023004"/>
    </source>
</evidence>
<dbReference type="SUPFAM" id="SSF56935">
    <property type="entry name" value="Porins"/>
    <property type="match status" value="1"/>
</dbReference>
<dbReference type="Pfam" id="PF13715">
    <property type="entry name" value="CarbopepD_reg_2"/>
    <property type="match status" value="1"/>
</dbReference>
<keyword evidence="7" id="KW-0732">Signal</keyword>